<dbReference type="GO" id="GO:0000466">
    <property type="term" value="P:maturation of 5.8S rRNA from tricistronic rRNA transcript (SSU-rRNA, 5.8S rRNA, LSU-rRNA)"/>
    <property type="evidence" value="ECO:0007669"/>
    <property type="project" value="TreeGrafter"/>
</dbReference>
<evidence type="ECO:0000259" key="4">
    <source>
        <dbReference type="Pfam" id="PF16201"/>
    </source>
</evidence>
<evidence type="ECO:0000259" key="3">
    <source>
        <dbReference type="Pfam" id="PF11707"/>
    </source>
</evidence>
<reference evidence="6" key="1">
    <citation type="submission" date="2014-01" db="EMBL/GenBank/DDBJ databases">
        <title>The genome of the white-rot fungus Pycnoporus cinnabarinus: a basidiomycete model with a versatile arsenal for lignocellulosic biomass breakdown.</title>
        <authorList>
            <person name="Levasseur A."/>
            <person name="Lomascolo A."/>
            <person name="Ruiz-Duenas F.J."/>
            <person name="Uzan E."/>
            <person name="Piumi F."/>
            <person name="Kues U."/>
            <person name="Ram A.F.J."/>
            <person name="Murat C."/>
            <person name="Haon M."/>
            <person name="Benoit I."/>
            <person name="Arfi Y."/>
            <person name="Chevret D."/>
            <person name="Drula E."/>
            <person name="Kwon M.J."/>
            <person name="Gouret P."/>
            <person name="Lesage-Meessen L."/>
            <person name="Lombard V."/>
            <person name="Mariette J."/>
            <person name="Noirot C."/>
            <person name="Park J."/>
            <person name="Patyshakuliyeva A."/>
            <person name="Wieneger R.A.B."/>
            <person name="Wosten H.A.B."/>
            <person name="Martin F."/>
            <person name="Coutinho P.M."/>
            <person name="de Vries R."/>
            <person name="Martinez A.T."/>
            <person name="Klopp C."/>
            <person name="Pontarotti P."/>
            <person name="Henrissat B."/>
            <person name="Record E."/>
        </authorList>
    </citation>
    <scope>NUCLEOTIDE SEQUENCE [LARGE SCALE GENOMIC DNA]</scope>
    <source>
        <strain evidence="6">BRFM137</strain>
    </source>
</reference>
<organism evidence="6 7">
    <name type="scientific">Pycnoporus cinnabarinus</name>
    <name type="common">Cinnabar-red polypore</name>
    <name type="synonym">Trametes cinnabarina</name>
    <dbReference type="NCBI Taxonomy" id="5643"/>
    <lineage>
        <taxon>Eukaryota</taxon>
        <taxon>Fungi</taxon>
        <taxon>Dikarya</taxon>
        <taxon>Basidiomycota</taxon>
        <taxon>Agaricomycotina</taxon>
        <taxon>Agaricomycetes</taxon>
        <taxon>Polyporales</taxon>
        <taxon>Polyporaceae</taxon>
        <taxon>Trametes</taxon>
    </lineage>
</organism>
<protein>
    <recommendedName>
        <fullName evidence="8">Nucleolar pre-ribosomal-associated protein 1 C-terminal domain-containing protein</fullName>
    </recommendedName>
</protein>
<dbReference type="InterPro" id="IPR016024">
    <property type="entry name" value="ARM-type_fold"/>
</dbReference>
<dbReference type="Pfam" id="PF16201">
    <property type="entry name" value="NopRA1"/>
    <property type="match status" value="1"/>
</dbReference>
<dbReference type="OMA" id="VVWVWQS"/>
<feature type="domain" description="URB1 N-terminal" evidence="3">
    <location>
        <begin position="83"/>
        <end position="420"/>
    </location>
</feature>
<evidence type="ECO:0000313" key="6">
    <source>
        <dbReference type="EMBL" id="CDO76370.1"/>
    </source>
</evidence>
<dbReference type="OrthoDB" id="72892at2759"/>
<keyword evidence="2" id="KW-1133">Transmembrane helix</keyword>
<keyword evidence="2" id="KW-0472">Membrane</keyword>
<dbReference type="InterPro" id="IPR039844">
    <property type="entry name" value="URB1"/>
</dbReference>
<dbReference type="InterPro" id="IPR021714">
    <property type="entry name" value="URB1_N"/>
</dbReference>
<feature type="transmembrane region" description="Helical" evidence="2">
    <location>
        <begin position="97"/>
        <end position="120"/>
    </location>
</feature>
<dbReference type="Pfam" id="PF11707">
    <property type="entry name" value="Npa1"/>
    <property type="match status" value="1"/>
</dbReference>
<dbReference type="EMBL" id="CCBP010000366">
    <property type="protein sequence ID" value="CDO76370.1"/>
    <property type="molecule type" value="Genomic_DNA"/>
</dbReference>
<dbReference type="InterPro" id="IPR059018">
    <property type="entry name" value="HEAT_URB1"/>
</dbReference>
<evidence type="ECO:0000256" key="1">
    <source>
        <dbReference type="SAM" id="MobiDB-lite"/>
    </source>
</evidence>
<keyword evidence="7" id="KW-1185">Reference proteome</keyword>
<dbReference type="STRING" id="5643.A0A060SPT8"/>
<accession>A0A060SPT8</accession>
<dbReference type="HOGENOM" id="CLU_001591_0_0_1"/>
<name>A0A060SPT8_PYCCI</name>
<dbReference type="SUPFAM" id="SSF48371">
    <property type="entry name" value="ARM repeat"/>
    <property type="match status" value="2"/>
</dbReference>
<comment type="caution">
    <text evidence="6">The sequence shown here is derived from an EMBL/GenBank/DDBJ whole genome shotgun (WGS) entry which is preliminary data.</text>
</comment>
<dbReference type="Pfam" id="PF26140">
    <property type="entry name" value="HEAT_URB1"/>
    <property type="match status" value="1"/>
</dbReference>
<dbReference type="PANTHER" id="PTHR13500:SF0">
    <property type="entry name" value="NUCLEOLAR PRE-RIBOSOMAL-ASSOCIATED PROTEIN 1"/>
    <property type="match status" value="1"/>
</dbReference>
<dbReference type="InterPro" id="IPR032436">
    <property type="entry name" value="URB1_C"/>
</dbReference>
<dbReference type="GO" id="GO:0000463">
    <property type="term" value="P:maturation of LSU-rRNA from tricistronic rRNA transcript (SSU-rRNA, 5.8S rRNA, LSU-rRNA)"/>
    <property type="evidence" value="ECO:0007669"/>
    <property type="project" value="TreeGrafter"/>
</dbReference>
<evidence type="ECO:0008006" key="8">
    <source>
        <dbReference type="Google" id="ProtNLM"/>
    </source>
</evidence>
<sequence>MPVRDQQSSKKRKLDIQSKNTHTYESAKDIKSALKAQSEAGLVEALTALRNQLTVWPSEGPIAVNDARLVLAKEWLEADPGAQELFAIWESANARQLSLLSAVVGVLAAVLNLLSSHYTYHAFAQPLFRTLLSQQWTHNLNLYLSGQHSELILVTLKLYNSMSNFAGGRERRSILEAFAWEMKSLPKLLQMRRKSKGGEDVDTLQKPDIRTLYVLFVLSFIDPTTSSSIKAILLEQHREAFTIIFKGLWQDSYPVIRRVLEVCWTGLWSDSKIKRTLKIQAFNETILSQLIRIYERTAPEGLDPESVPADVVHHFLLALCTHPGTGHCFHDRGWYPRETDLEQRGLVDAEERTDEGSHRGGRIYNKILANIVKTLKVNEDPRQQELALKILSACPELVAGFWSSVGFALEPRLSSKWLANIAFVGAVVSLPVPTSSFLLSESGSSSASLYQPSPPPLSTIVDNVLPTAHIKAHLSRGLQATSPLVQHVTALTLAKCLLKLEQVVQAFHEVERALEEDEDGLWARRRREVEREVRKRVPDFQVIVGFSQRLNEAGQASETSAKDDQIKQQEKGKQEEKAPNLTRAALLSESAHRLLWLYHRLLPSVVAEARFDAGKLLQAIEDMLLHTSLGSTTAGLDVLRQLHVLRLLRDSEHFTWSGKSGSKHSNFYILLKACIVTAVPAVRTAIVELLRHILSAGVLFQHDNDEISLWLDSLPLTRRAGGAHAPDGAPLTDEGDGVIAFLDDCVSRCMKTPYKYVEELQTIFLSAAQHTRDSDGRVYSIGERPEAFPSPLLATVLEQLACKLRGKLLSSSDGLALFAFARKLILRLTTKSIDLVLPCAFVERLSALIGDQELFPEHPTVSAAIRREVALLQDEMLQLRDPREPMDQDANATVEEFLLRVESLEEPTSDAERQKSAYELVDWLRLIGPRLTSSEVERLARVVARFHAPALVEFFQYLNPREVSLFACPELLSDQSIPPHSIPFDVSLLHAYHDSLQDQNCRATLVERLFASYPDVVSVKRAIRLVLHRIASSTTADGAGGYLRLLAKIIEKLQSSEKAASLALFCLESEVLRSLFSRSIASAAARDDLRSLLDVCSSISEENVKGVLSVFIGQWVSLLRESLDDVNEDQVQTALLWLKYADRRETFILLDYLIDRAEHSSASRVRQLIEQVLPVTVETIAHNSEQDAPTQALPLLARLHSLLQNAPQLQSLIASALAGSLPLGYNGHLPVQSVSGGNIASTLSLATKHWHMRLQALPALPIGSFLTAESWTDATVSIITTLLYRRQSSRSPVIKWLESTASKDCPATHLVEVMCALYDSAREGDIFPNGDDDVSIAHFGRVAKIVKEARHSREICTMGVSCLATAVTVSSSARSNLLKILSNELLSVSPAKLSRYSLAVAVKLRRAIGVEVQVLCEDLLDLGLKWAVRYFADNDTSTEDGRAILSLLAELIRLPTSVKSHLAEPVIAAVIQDRLASTDATNFIRLLATSTNLKPVTVNKYLQTIVQHSRFYEYCALSSLDDETSSPYVRDSIIDLLHALFRLHPNNTCQPSHIEPLLKVYSGSLGSADRKILSIFRLFECTRRIPVTSLFSQWSGNTDAPSTNALDAILALEPSRVIKTCLDFPEFRTVEGEDEGPSSERLYDPVFILLLFAQMLSGSPPTSALAWVQVLRTNVVGLLLRTLSAKDPQLRELAWAQTAALYRALENADLQEKPHVMHILNLLKDLTESAPTDEAPRLPAYTTLLLSHAFRGILYPSNFIYPLTARFLLQRPTLDASDVPMLYGMLYSASDDWKKERAWIVRFLSDGIVGNEEWRILKRRHTWDLLASLFQSEERDRTLRRGVLEVLANITCNARATTSLILRHALLPWIEMQVQTVRAEEAVAWARILENILAVVNPTKLEIATDGEWRTSIGRCVHMVMHHPACSMGVFLAFVPVILRLAVLPGQPTSHMPDLLARGVHWLQEVEVEVSIPATGYLPSIVQVDESKESAAGLHRSQHLFDPAPQASIELWGECVESLWRVSMALPHKTAEWDALSSRLLIWRSIANMRRTEVGEWARREVLANLRDDE</sequence>
<gene>
    <name evidence="6" type="ORF">BN946_scf185011.g34</name>
</gene>
<feature type="domain" description="URB1 central HEAT repeat" evidence="5">
    <location>
        <begin position="662"/>
        <end position="800"/>
    </location>
</feature>
<feature type="compositionally biased region" description="Basic and acidic residues" evidence="1">
    <location>
        <begin position="560"/>
        <end position="578"/>
    </location>
</feature>
<feature type="domain" description="URB1 C-terminal" evidence="4">
    <location>
        <begin position="1677"/>
        <end position="1869"/>
    </location>
</feature>
<dbReference type="PANTHER" id="PTHR13500">
    <property type="entry name" value="NUCLEOLAR PRERIBOSOMAL-ASSOCIATED PROTEIN 1"/>
    <property type="match status" value="1"/>
</dbReference>
<evidence type="ECO:0000259" key="5">
    <source>
        <dbReference type="Pfam" id="PF26140"/>
    </source>
</evidence>
<evidence type="ECO:0000313" key="7">
    <source>
        <dbReference type="Proteomes" id="UP000029665"/>
    </source>
</evidence>
<evidence type="ECO:0000256" key="2">
    <source>
        <dbReference type="SAM" id="Phobius"/>
    </source>
</evidence>
<feature type="region of interest" description="Disordered" evidence="1">
    <location>
        <begin position="554"/>
        <end position="581"/>
    </location>
</feature>
<dbReference type="Proteomes" id="UP000029665">
    <property type="component" value="Unassembled WGS sequence"/>
</dbReference>
<proteinExistence type="predicted"/>
<keyword evidence="2" id="KW-0812">Transmembrane</keyword>
<dbReference type="GO" id="GO:0005730">
    <property type="term" value="C:nucleolus"/>
    <property type="evidence" value="ECO:0007669"/>
    <property type="project" value="TreeGrafter"/>
</dbReference>